<accession>A0A1H4DJG7</accession>
<proteinExistence type="predicted"/>
<name>A0A1H4DJG7_9BACT</name>
<evidence type="ECO:0000313" key="2">
    <source>
        <dbReference type="Proteomes" id="UP000199409"/>
    </source>
</evidence>
<protein>
    <submittedName>
        <fullName evidence="1">Uncharacterized protein</fullName>
    </submittedName>
</protein>
<dbReference type="STRING" id="37625.SAMN05660420_02986"/>
<dbReference type="EMBL" id="FNQN01000010">
    <property type="protein sequence ID" value="SEA72686.1"/>
    <property type="molecule type" value="Genomic_DNA"/>
</dbReference>
<dbReference type="RefSeq" id="WP_092350261.1">
    <property type="nucleotide sequence ID" value="NZ_FNQN01000010.1"/>
</dbReference>
<dbReference type="Proteomes" id="UP000199409">
    <property type="component" value="Unassembled WGS sequence"/>
</dbReference>
<gene>
    <name evidence="1" type="ORF">SAMN05660420_02986</name>
</gene>
<dbReference type="AlphaFoldDB" id="A0A1H4DJG7"/>
<evidence type="ECO:0000313" key="1">
    <source>
        <dbReference type="EMBL" id="SEA72686.1"/>
    </source>
</evidence>
<keyword evidence="2" id="KW-1185">Reference proteome</keyword>
<dbReference type="OrthoDB" id="5387582at2"/>
<sequence>MAIEIKPSDLYYKYPRKKEFREHPKFTGKPDPTPFDRDDQYEVIPMLQMVMDSVGSTDGAVLEKLEEIMIQQMPTFIHSREEVFDFLLALIRERLE</sequence>
<organism evidence="1 2">
    <name type="scientific">Desulfuromusa kysingii</name>
    <dbReference type="NCBI Taxonomy" id="37625"/>
    <lineage>
        <taxon>Bacteria</taxon>
        <taxon>Pseudomonadati</taxon>
        <taxon>Thermodesulfobacteriota</taxon>
        <taxon>Desulfuromonadia</taxon>
        <taxon>Desulfuromonadales</taxon>
        <taxon>Geopsychrobacteraceae</taxon>
        <taxon>Desulfuromusa</taxon>
    </lineage>
</organism>
<reference evidence="1 2" key="1">
    <citation type="submission" date="2016-10" db="EMBL/GenBank/DDBJ databases">
        <authorList>
            <person name="de Groot N.N."/>
        </authorList>
    </citation>
    <scope>NUCLEOTIDE SEQUENCE [LARGE SCALE GENOMIC DNA]</scope>
    <source>
        <strain evidence="1 2">DSM 7343</strain>
    </source>
</reference>